<name>A0A3S3PGA6_9SPHI</name>
<dbReference type="Pfam" id="PF20420">
    <property type="entry name" value="DUF6702"/>
    <property type="match status" value="1"/>
</dbReference>
<evidence type="ECO:0000313" key="2">
    <source>
        <dbReference type="Proteomes" id="UP000284120"/>
    </source>
</evidence>
<protein>
    <recommendedName>
        <fullName evidence="3">Peptidase E</fullName>
    </recommendedName>
</protein>
<sequence>MNPIFSKLLLVLLLPFSFSPKEEVKKHPFHVSNTEVAYNAKNKSLEITCKIFTDDFENVLSKRFKSKIDLYSKSQEKEMSAFVKNYLESTLKFVIDEKSMKYNYLGFENDHEATNVYLEIGNSAAFKTLSVDNSILYDLFEDQMNILHVEKNGNRKSTKASFPERKMAVSF</sequence>
<keyword evidence="2" id="KW-1185">Reference proteome</keyword>
<dbReference type="Proteomes" id="UP000284120">
    <property type="component" value="Unassembled WGS sequence"/>
</dbReference>
<dbReference type="RefSeq" id="WP_113647837.1">
    <property type="nucleotide sequence ID" value="NZ_QMHN01000004.1"/>
</dbReference>
<comment type="caution">
    <text evidence="1">The sequence shown here is derived from an EMBL/GenBank/DDBJ whole genome shotgun (WGS) entry which is preliminary data.</text>
</comment>
<dbReference type="InterPro" id="IPR046525">
    <property type="entry name" value="DUF6702"/>
</dbReference>
<dbReference type="EMBL" id="SAYW01000004">
    <property type="protein sequence ID" value="RWU06220.1"/>
    <property type="molecule type" value="Genomic_DNA"/>
</dbReference>
<evidence type="ECO:0008006" key="3">
    <source>
        <dbReference type="Google" id="ProtNLM"/>
    </source>
</evidence>
<proteinExistence type="predicted"/>
<gene>
    <name evidence="1" type="ORF">DPV69_13070</name>
</gene>
<dbReference type="OrthoDB" id="5735516at2"/>
<reference evidence="1 2" key="1">
    <citation type="submission" date="2018-06" db="EMBL/GenBank/DDBJ databases">
        <title>Pedobacter endophyticus sp. nov., an endophytic bacterium isolated from a leaf of Triticum aestivum.</title>
        <authorList>
            <person name="Zhang L."/>
        </authorList>
    </citation>
    <scope>NUCLEOTIDE SEQUENCE [LARGE SCALE GENOMIC DNA]</scope>
    <source>
        <strain evidence="1 2">CM134L-2</strain>
    </source>
</reference>
<evidence type="ECO:0000313" key="1">
    <source>
        <dbReference type="EMBL" id="RWU06220.1"/>
    </source>
</evidence>
<organism evidence="1 2">
    <name type="scientific">Pedobacter chitinilyticus</name>
    <dbReference type="NCBI Taxonomy" id="2233776"/>
    <lineage>
        <taxon>Bacteria</taxon>
        <taxon>Pseudomonadati</taxon>
        <taxon>Bacteroidota</taxon>
        <taxon>Sphingobacteriia</taxon>
        <taxon>Sphingobacteriales</taxon>
        <taxon>Sphingobacteriaceae</taxon>
        <taxon>Pedobacter</taxon>
    </lineage>
</organism>
<accession>A0A3S3PGA6</accession>
<dbReference type="AlphaFoldDB" id="A0A3S3PGA6"/>